<evidence type="ECO:0000313" key="1">
    <source>
        <dbReference type="EMBL" id="CAA7036155.1"/>
    </source>
</evidence>
<dbReference type="Proteomes" id="UP000467841">
    <property type="component" value="Unassembled WGS sequence"/>
</dbReference>
<evidence type="ECO:0000313" key="2">
    <source>
        <dbReference type="Proteomes" id="UP000467841"/>
    </source>
</evidence>
<comment type="caution">
    <text evidence="1">The sequence shown here is derived from an EMBL/GenBank/DDBJ whole genome shotgun (WGS) entry which is preliminary data.</text>
</comment>
<proteinExistence type="predicted"/>
<organism evidence="1 2">
    <name type="scientific">Microthlaspi erraticum</name>
    <dbReference type="NCBI Taxonomy" id="1685480"/>
    <lineage>
        <taxon>Eukaryota</taxon>
        <taxon>Viridiplantae</taxon>
        <taxon>Streptophyta</taxon>
        <taxon>Embryophyta</taxon>
        <taxon>Tracheophyta</taxon>
        <taxon>Spermatophyta</taxon>
        <taxon>Magnoliopsida</taxon>
        <taxon>eudicotyledons</taxon>
        <taxon>Gunneridae</taxon>
        <taxon>Pentapetalae</taxon>
        <taxon>rosids</taxon>
        <taxon>malvids</taxon>
        <taxon>Brassicales</taxon>
        <taxon>Brassicaceae</taxon>
        <taxon>Coluteocarpeae</taxon>
        <taxon>Microthlaspi</taxon>
    </lineage>
</organism>
<dbReference type="EMBL" id="CACVBM020001163">
    <property type="protein sequence ID" value="CAA7036155.1"/>
    <property type="molecule type" value="Genomic_DNA"/>
</dbReference>
<reference evidence="1" key="1">
    <citation type="submission" date="2020-01" db="EMBL/GenBank/DDBJ databases">
        <authorList>
            <person name="Mishra B."/>
        </authorList>
    </citation>
    <scope>NUCLEOTIDE SEQUENCE [LARGE SCALE GENOMIC DNA]</scope>
</reference>
<dbReference type="AlphaFoldDB" id="A0A6D2JH08"/>
<gene>
    <name evidence="1" type="ORF">MERR_LOCUS23390</name>
</gene>
<protein>
    <submittedName>
        <fullName evidence="1">Uncharacterized protein</fullName>
    </submittedName>
</protein>
<name>A0A6D2JH08_9BRAS</name>
<keyword evidence="2" id="KW-1185">Reference proteome</keyword>
<accession>A0A6D2JH08</accession>
<sequence>MHLIIRSEIALRIITSNETCLVVIIVPWDCAKEQIRLLTDFNMTLDTNTPFADSAYYFQHRFNCGPNIRTNNQINQYVLLDGAFAETLVVS</sequence>